<dbReference type="GO" id="GO:0005524">
    <property type="term" value="F:ATP binding"/>
    <property type="evidence" value="ECO:0007669"/>
    <property type="project" value="UniProtKB-KW"/>
</dbReference>
<dbReference type="AlphaFoldDB" id="A0A6B8VYI1"/>
<dbReference type="FunFam" id="3.40.50.300:FF:000011">
    <property type="entry name" value="Putative ABC transporter ATP-binding component"/>
    <property type="match status" value="1"/>
</dbReference>
<keyword evidence="3 5" id="KW-0067">ATP-binding</keyword>
<dbReference type="InterPro" id="IPR003439">
    <property type="entry name" value="ABC_transporter-like_ATP-bd"/>
</dbReference>
<gene>
    <name evidence="5" type="primary">yheS2</name>
    <name evidence="5" type="ORF">CKALI_07540</name>
</gene>
<organism evidence="5 6">
    <name type="scientific">Corynebacterium kalinowskii</name>
    <dbReference type="NCBI Taxonomy" id="2675216"/>
    <lineage>
        <taxon>Bacteria</taxon>
        <taxon>Bacillati</taxon>
        <taxon>Actinomycetota</taxon>
        <taxon>Actinomycetes</taxon>
        <taxon>Mycobacteriales</taxon>
        <taxon>Corynebacteriaceae</taxon>
        <taxon>Corynebacterium</taxon>
    </lineage>
</organism>
<evidence type="ECO:0000259" key="4">
    <source>
        <dbReference type="PROSITE" id="PS50893"/>
    </source>
</evidence>
<dbReference type="InterPro" id="IPR017871">
    <property type="entry name" value="ABC_transporter-like_CS"/>
</dbReference>
<name>A0A6B8VYI1_9CORY</name>
<evidence type="ECO:0000313" key="5">
    <source>
        <dbReference type="EMBL" id="QGU02370.1"/>
    </source>
</evidence>
<protein>
    <submittedName>
        <fullName evidence="5">ABC transporter ATP-binding protein YheS</fullName>
    </submittedName>
</protein>
<dbReference type="Proteomes" id="UP000427071">
    <property type="component" value="Chromosome"/>
</dbReference>
<dbReference type="EMBL" id="CP046452">
    <property type="protein sequence ID" value="QGU02370.1"/>
    <property type="molecule type" value="Genomic_DNA"/>
</dbReference>
<evidence type="ECO:0000256" key="1">
    <source>
        <dbReference type="ARBA" id="ARBA00022737"/>
    </source>
</evidence>
<dbReference type="InterPro" id="IPR003593">
    <property type="entry name" value="AAA+_ATPase"/>
</dbReference>
<keyword evidence="6" id="KW-1185">Reference proteome</keyword>
<keyword evidence="1" id="KW-0677">Repeat</keyword>
<dbReference type="InterPro" id="IPR050611">
    <property type="entry name" value="ABCF"/>
</dbReference>
<keyword evidence="2" id="KW-0547">Nucleotide-binding</keyword>
<feature type="domain" description="ABC transporter" evidence="4">
    <location>
        <begin position="5"/>
        <end position="251"/>
    </location>
</feature>
<dbReference type="SUPFAM" id="SSF52540">
    <property type="entry name" value="P-loop containing nucleoside triphosphate hydrolases"/>
    <property type="match status" value="2"/>
</dbReference>
<accession>A0A6B8VYI1</accession>
<evidence type="ECO:0000313" key="6">
    <source>
        <dbReference type="Proteomes" id="UP000427071"/>
    </source>
</evidence>
<dbReference type="KEGG" id="ckw:CKALI_07540"/>
<dbReference type="InterPro" id="IPR027417">
    <property type="entry name" value="P-loop_NTPase"/>
</dbReference>
<dbReference type="GO" id="GO:0016887">
    <property type="term" value="F:ATP hydrolysis activity"/>
    <property type="evidence" value="ECO:0007669"/>
    <property type="project" value="InterPro"/>
</dbReference>
<dbReference type="PROSITE" id="PS50893">
    <property type="entry name" value="ABC_TRANSPORTER_2"/>
    <property type="match status" value="1"/>
</dbReference>
<evidence type="ECO:0000256" key="2">
    <source>
        <dbReference type="ARBA" id="ARBA00022741"/>
    </source>
</evidence>
<dbReference type="Pfam" id="PF00005">
    <property type="entry name" value="ABC_tran"/>
    <property type="match status" value="2"/>
</dbReference>
<sequence>MPALFRLDRVSFSYPTRRVLTDISFTVTPGRIAGLIGENGAGKSTLLSLLAGSAPDVGAITRPPRVGLIEQETTLPPNAPASTLIDAAVADIRQLEADIERLGAEMAHRDVTEEFDLALARAEQAGAWTLDARVAEVLAGLGLEGVPASTAIGDMSGGQRRRYALAALLLRPADGLLLDEPTNHLDANTVDFLIGELERFPGPVIAASHDRWFLDNCATDIIDLDPALGAEGGYGEDSRQGALYTGSFSDYLEWRAAARRRWEHDFAIQEQTRLELENKLGISESDVFHSTVSKSESRISAKFYSDRAAKTVGNRLSATRARLAELERFEIPEPHPALSFSRQLDTMKFGTSEPLLRLEKIAVPGRLAPLTFELFAGESVLVTGPNGAGKSTLLGVVAGEIAEFTGTRTVFDGARIGYLPQDVKWPSLDATPAQYCASLVELGLLDDGHMHTPMRELSLGQQRRVAIGMVLSDPPPVLLLDEPTNHIALALAEDLEAALASYPGVCIIASHDRWLRSRWQGRRLDLSPR</sequence>
<dbReference type="SMART" id="SM00382">
    <property type="entry name" value="AAA"/>
    <property type="match status" value="2"/>
</dbReference>
<dbReference type="PANTHER" id="PTHR19211">
    <property type="entry name" value="ATP-BINDING TRANSPORT PROTEIN-RELATED"/>
    <property type="match status" value="1"/>
</dbReference>
<dbReference type="PROSITE" id="PS00211">
    <property type="entry name" value="ABC_TRANSPORTER_1"/>
    <property type="match status" value="2"/>
</dbReference>
<evidence type="ECO:0000256" key="3">
    <source>
        <dbReference type="ARBA" id="ARBA00022840"/>
    </source>
</evidence>
<dbReference type="RefSeq" id="WP_156192696.1">
    <property type="nucleotide sequence ID" value="NZ_CP046452.1"/>
</dbReference>
<proteinExistence type="predicted"/>
<reference evidence="6" key="1">
    <citation type="submission" date="2019-11" db="EMBL/GenBank/DDBJ databases">
        <title>Complete genome sequence of Corynebacterium kalinowskii 1959, a novel Corynebacterium species isolated from soil of a small paddock in Vilsendorf, Germany.</title>
        <authorList>
            <person name="Schaffert L."/>
            <person name="Ruwe M."/>
            <person name="Milse J."/>
            <person name="Hanuschka K."/>
            <person name="Ortseifen V."/>
            <person name="Droste J."/>
            <person name="Brandt D."/>
            <person name="Schlueter L."/>
            <person name="Kutter Y."/>
            <person name="Vinke S."/>
            <person name="Viehoefer P."/>
            <person name="Jacob L."/>
            <person name="Luebke N.-C."/>
            <person name="Schulte-Berndt E."/>
            <person name="Hain C."/>
            <person name="Linder M."/>
            <person name="Schmidt P."/>
            <person name="Wollenschlaeger L."/>
            <person name="Luttermann T."/>
            <person name="Thieme E."/>
            <person name="Hassa J."/>
            <person name="Haak M."/>
            <person name="Wittchen M."/>
            <person name="Mentz A."/>
            <person name="Persicke M."/>
            <person name="Busche T."/>
            <person name="Ruckert C."/>
        </authorList>
    </citation>
    <scope>NUCLEOTIDE SEQUENCE [LARGE SCALE GENOMIC DNA]</scope>
    <source>
        <strain evidence="6">1959</strain>
    </source>
</reference>
<dbReference type="PANTHER" id="PTHR19211:SF14">
    <property type="entry name" value="ATP-BINDING CASSETTE SUB-FAMILY F MEMBER 1"/>
    <property type="match status" value="1"/>
</dbReference>
<dbReference type="Gene3D" id="3.40.50.300">
    <property type="entry name" value="P-loop containing nucleotide triphosphate hydrolases"/>
    <property type="match status" value="3"/>
</dbReference>